<organism evidence="11 12">
    <name type="scientific">Nocardioides koreensis</name>
    <dbReference type="NCBI Taxonomy" id="433651"/>
    <lineage>
        <taxon>Bacteria</taxon>
        <taxon>Bacillati</taxon>
        <taxon>Actinomycetota</taxon>
        <taxon>Actinomycetes</taxon>
        <taxon>Propionibacteriales</taxon>
        <taxon>Nocardioidaceae</taxon>
        <taxon>Nocardioides</taxon>
    </lineage>
</organism>
<evidence type="ECO:0000256" key="9">
    <source>
        <dbReference type="SAM" id="Phobius"/>
    </source>
</evidence>
<evidence type="ECO:0000256" key="3">
    <source>
        <dbReference type="ARBA" id="ARBA00022676"/>
    </source>
</evidence>
<comment type="caution">
    <text evidence="11">The sequence shown here is derived from an EMBL/GenBank/DDBJ whole genome shotgun (WGS) entry which is preliminary data.</text>
</comment>
<evidence type="ECO:0000256" key="4">
    <source>
        <dbReference type="ARBA" id="ARBA00022679"/>
    </source>
</evidence>
<dbReference type="SUPFAM" id="SSF53448">
    <property type="entry name" value="Nucleotide-diphospho-sugar transferases"/>
    <property type="match status" value="1"/>
</dbReference>
<keyword evidence="5 9" id="KW-0812">Transmembrane</keyword>
<accession>A0ABP5L5P2</accession>
<dbReference type="Proteomes" id="UP001501771">
    <property type="component" value="Unassembled WGS sequence"/>
</dbReference>
<feature type="transmembrane region" description="Helical" evidence="9">
    <location>
        <begin position="285"/>
        <end position="306"/>
    </location>
</feature>
<name>A0ABP5L5P2_9ACTN</name>
<dbReference type="InterPro" id="IPR001173">
    <property type="entry name" value="Glyco_trans_2-like"/>
</dbReference>
<evidence type="ECO:0000256" key="5">
    <source>
        <dbReference type="ARBA" id="ARBA00022692"/>
    </source>
</evidence>
<dbReference type="InterPro" id="IPR029044">
    <property type="entry name" value="Nucleotide-diphossugar_trans"/>
</dbReference>
<dbReference type="EMBL" id="BAAAQR010000003">
    <property type="protein sequence ID" value="GAA2142186.1"/>
    <property type="molecule type" value="Genomic_DNA"/>
</dbReference>
<evidence type="ECO:0000313" key="11">
    <source>
        <dbReference type="EMBL" id="GAA2142186.1"/>
    </source>
</evidence>
<comment type="similarity">
    <text evidence="1">Belongs to the glycosyltransferase 2 family.</text>
</comment>
<dbReference type="Pfam" id="PF00535">
    <property type="entry name" value="Glycos_transf_2"/>
    <property type="match status" value="1"/>
</dbReference>
<evidence type="ECO:0000313" key="12">
    <source>
        <dbReference type="Proteomes" id="UP001501771"/>
    </source>
</evidence>
<dbReference type="PANTHER" id="PTHR48090:SF3">
    <property type="entry name" value="UNDECAPRENYL-PHOSPHATE 4-DEOXY-4-FORMAMIDO-L-ARABINOSE TRANSFERASE"/>
    <property type="match status" value="1"/>
</dbReference>
<feature type="domain" description="Glycosyltransferase 2-like" evidence="10">
    <location>
        <begin position="29"/>
        <end position="190"/>
    </location>
</feature>
<protein>
    <submittedName>
        <fullName evidence="11">Glycosyltransferase family 2 protein</fullName>
    </submittedName>
</protein>
<dbReference type="Gene3D" id="3.90.550.10">
    <property type="entry name" value="Spore Coat Polysaccharide Biosynthesis Protein SpsA, Chain A"/>
    <property type="match status" value="1"/>
</dbReference>
<keyword evidence="3" id="KW-0328">Glycosyltransferase</keyword>
<keyword evidence="4" id="KW-0808">Transferase</keyword>
<dbReference type="PANTHER" id="PTHR48090">
    <property type="entry name" value="UNDECAPRENYL-PHOSPHATE 4-DEOXY-4-FORMAMIDO-L-ARABINOSE TRANSFERASE-RELATED"/>
    <property type="match status" value="1"/>
</dbReference>
<evidence type="ECO:0000256" key="6">
    <source>
        <dbReference type="ARBA" id="ARBA00022985"/>
    </source>
</evidence>
<keyword evidence="8 9" id="KW-0472">Membrane</keyword>
<proteinExistence type="inferred from homology"/>
<keyword evidence="2" id="KW-1003">Cell membrane</keyword>
<feature type="transmembrane region" description="Helical" evidence="9">
    <location>
        <begin position="252"/>
        <end position="273"/>
    </location>
</feature>
<reference evidence="12" key="1">
    <citation type="journal article" date="2019" name="Int. J. Syst. Evol. Microbiol.">
        <title>The Global Catalogue of Microorganisms (GCM) 10K type strain sequencing project: providing services to taxonomists for standard genome sequencing and annotation.</title>
        <authorList>
            <consortium name="The Broad Institute Genomics Platform"/>
            <consortium name="The Broad Institute Genome Sequencing Center for Infectious Disease"/>
            <person name="Wu L."/>
            <person name="Ma J."/>
        </authorList>
    </citation>
    <scope>NUCLEOTIDE SEQUENCE [LARGE SCALE GENOMIC DNA]</scope>
    <source>
        <strain evidence="12">JCM 16022</strain>
    </source>
</reference>
<sequence>MTEPELWKDARMTSPVEERPMDRRQYRYSIVIPVYNSERIVGTTVDRVSEVFTEHGLDHEIILVNDGSSDGSWEVISEKARTVPHVVALDMLKNYGQHHANLAGLREATGDYVITMDDDLQNPPDQALLLIDEAMTGKDLVFGKFESKKAAGYRRIGSGMISMINRRIFGQPADLAVSNYRILRRDVVDRICASQTAHPYITGQALLYSRKRSNVTVRHEARAVGKSNYSMVRILRLVLTILFSYSSYPLRAAALVGFAISGLSLLLGAFYLLQGIFGDTHVQGWTTTVVLLSVFNGFTIALLSMLGEYVVRTLNAVSAQDSYHVTARVPE</sequence>
<evidence type="ECO:0000259" key="10">
    <source>
        <dbReference type="Pfam" id="PF00535"/>
    </source>
</evidence>
<keyword evidence="12" id="KW-1185">Reference proteome</keyword>
<dbReference type="CDD" id="cd04187">
    <property type="entry name" value="DPM1_like_bac"/>
    <property type="match status" value="1"/>
</dbReference>
<keyword evidence="6" id="KW-0448">Lipopolysaccharide biosynthesis</keyword>
<gene>
    <name evidence="11" type="ORF">GCM10009844_13090</name>
</gene>
<keyword evidence="7 9" id="KW-1133">Transmembrane helix</keyword>
<evidence type="ECO:0000256" key="7">
    <source>
        <dbReference type="ARBA" id="ARBA00022989"/>
    </source>
</evidence>
<dbReference type="InterPro" id="IPR050256">
    <property type="entry name" value="Glycosyltransferase_2"/>
</dbReference>
<evidence type="ECO:0000256" key="1">
    <source>
        <dbReference type="ARBA" id="ARBA00006739"/>
    </source>
</evidence>
<evidence type="ECO:0000256" key="2">
    <source>
        <dbReference type="ARBA" id="ARBA00022475"/>
    </source>
</evidence>
<evidence type="ECO:0000256" key="8">
    <source>
        <dbReference type="ARBA" id="ARBA00023136"/>
    </source>
</evidence>